<dbReference type="Pfam" id="PF12679">
    <property type="entry name" value="ABC2_membrane_2"/>
    <property type="match status" value="1"/>
</dbReference>
<dbReference type="PANTHER" id="PTHR37305">
    <property type="entry name" value="INTEGRAL MEMBRANE PROTEIN-RELATED"/>
    <property type="match status" value="1"/>
</dbReference>
<sequence length="509" mass="51691">MSGTVTPYRSARQAGRDGFARLLRAEWTKFRTVPGWMLGLAVAVLATVLVSLLGVLGGHASCGGGPGGGTCTGPVGPGGEAVTDSFTFVNRPLTGDGGITVRLASLTGARSGVEPWAKAGIIVKDGDSQGSAYAAVMATGAHGVRMQDDFTHDTAGPPGAVSAESPRWLRLTRSGDTLTGFASADGTHWSTVGTAHLTGLPTTVRAGLFVTSPDHLDVTDRIGGAAATGGPTRATGVFDQVGLSGNWPQAAWSGTSVGDRGPMTASLGGFTQSGGSFTVNGSGDIAPAVDSGGGQTLERRLIGTFAGLIVVIVVATLFITAEYRRGLIRTTLTASPRRVRVLAAKAVVIGSVTFVAGLVAAVAAVLIGGQVLRSDGVYVYPVSTLTELRVVVGTAGLLAVTAVLALALGTVLRRSAGAVTAVVVAIVLPYILAMASVLPTGPADWLLRVTPAAAFAVQQSLPQYAQVSNPYTPPNGYFPLAPWAGFGVLCGYAVLALALAAHLLRRRDV</sequence>
<reference evidence="1 2" key="1">
    <citation type="submission" date="2024-09" db="EMBL/GenBank/DDBJ databases">
        <authorList>
            <person name="Lee S.D."/>
        </authorList>
    </citation>
    <scope>NUCLEOTIDE SEQUENCE [LARGE SCALE GENOMIC DNA]</scope>
    <source>
        <strain evidence="1 2">N1-1</strain>
    </source>
</reference>
<organism evidence="1 2">
    <name type="scientific">Streptacidiphilus alkalitolerans</name>
    <dbReference type="NCBI Taxonomy" id="3342712"/>
    <lineage>
        <taxon>Bacteria</taxon>
        <taxon>Bacillati</taxon>
        <taxon>Actinomycetota</taxon>
        <taxon>Actinomycetes</taxon>
        <taxon>Kitasatosporales</taxon>
        <taxon>Streptomycetaceae</taxon>
        <taxon>Streptacidiphilus</taxon>
    </lineage>
</organism>
<dbReference type="Proteomes" id="UP001592582">
    <property type="component" value="Unassembled WGS sequence"/>
</dbReference>
<accession>A0ABV6VGM3</accession>
<dbReference type="EMBL" id="JBHEZX010000013">
    <property type="protein sequence ID" value="MFC1412890.1"/>
    <property type="molecule type" value="Genomic_DNA"/>
</dbReference>
<keyword evidence="2" id="KW-1185">Reference proteome</keyword>
<dbReference type="PANTHER" id="PTHR37305:SF1">
    <property type="entry name" value="MEMBRANE PROTEIN"/>
    <property type="match status" value="1"/>
</dbReference>
<dbReference type="Gene3D" id="2.60.120.200">
    <property type="match status" value="1"/>
</dbReference>
<proteinExistence type="predicted"/>
<protein>
    <submittedName>
        <fullName evidence="1">ABC transporter permease subunit</fullName>
    </submittedName>
</protein>
<gene>
    <name evidence="1" type="ORF">ACEZDG_26855</name>
</gene>
<evidence type="ECO:0000313" key="2">
    <source>
        <dbReference type="Proteomes" id="UP001592582"/>
    </source>
</evidence>
<evidence type="ECO:0000313" key="1">
    <source>
        <dbReference type="EMBL" id="MFC1412890.1"/>
    </source>
</evidence>
<comment type="caution">
    <text evidence="1">The sequence shown here is derived from an EMBL/GenBank/DDBJ whole genome shotgun (WGS) entry which is preliminary data.</text>
</comment>
<name>A0ABV6VGM3_9ACTN</name>